<dbReference type="PROSITE" id="PS00409">
    <property type="entry name" value="PROKAR_NTER_METHYL"/>
    <property type="match status" value="1"/>
</dbReference>
<proteinExistence type="predicted"/>
<dbReference type="STRING" id="1206085.SAMN05443575_4201"/>
<accession>A0A1M5UFV3</accession>
<protein>
    <recommendedName>
        <fullName evidence="3">Prepilin-type N-terminal cleavage/methylation domain-containing protein</fullName>
    </recommendedName>
</protein>
<evidence type="ECO:0000313" key="2">
    <source>
        <dbReference type="Proteomes" id="UP000186132"/>
    </source>
</evidence>
<evidence type="ECO:0000313" key="1">
    <source>
        <dbReference type="EMBL" id="SHH61716.1"/>
    </source>
</evidence>
<dbReference type="RefSeq" id="WP_073392398.1">
    <property type="nucleotide sequence ID" value="NZ_FQVU01000008.1"/>
</dbReference>
<dbReference type="AlphaFoldDB" id="A0A1M5UFV3"/>
<name>A0A1M5UFV3_9ACTN</name>
<keyword evidence="2" id="KW-1185">Reference proteome</keyword>
<dbReference type="EMBL" id="FQVU01000008">
    <property type="protein sequence ID" value="SHH61716.1"/>
    <property type="molecule type" value="Genomic_DNA"/>
</dbReference>
<reference evidence="1 2" key="1">
    <citation type="submission" date="2016-11" db="EMBL/GenBank/DDBJ databases">
        <authorList>
            <person name="Jaros S."/>
            <person name="Januszkiewicz K."/>
            <person name="Wedrychowicz H."/>
        </authorList>
    </citation>
    <scope>NUCLEOTIDE SEQUENCE [LARGE SCALE GENOMIC DNA]</scope>
    <source>
        <strain evidence="1 2">DSM 45627</strain>
    </source>
</reference>
<sequence length="225" mass="23600">MLTRWRSARADRDAGMSLIELMVGMGLATLVGALALVFFVGSTSQADRVSAQSLDASDVRVAADRIAAELRTADTPSARPGFAAGRFDTLTASRLVFYSNIDSTSRAGTAGRTPPTKLDIYVENGALKEKRYAPTTKYTDNYPSSYNYANNYPTNPTSTSVLLPTLGSSSVFSYCTIDTDPTVKCTPAATATSIAAVNITLSVPAKSGNAAQTLKTTVAITGATS</sequence>
<dbReference type="InterPro" id="IPR012902">
    <property type="entry name" value="N_methyl_site"/>
</dbReference>
<evidence type="ECO:0008006" key="3">
    <source>
        <dbReference type="Google" id="ProtNLM"/>
    </source>
</evidence>
<gene>
    <name evidence="1" type="ORF">SAMN05443575_4201</name>
</gene>
<dbReference type="Proteomes" id="UP000186132">
    <property type="component" value="Unassembled WGS sequence"/>
</dbReference>
<organism evidence="1 2">
    <name type="scientific">Jatrophihabitans endophyticus</name>
    <dbReference type="NCBI Taxonomy" id="1206085"/>
    <lineage>
        <taxon>Bacteria</taxon>
        <taxon>Bacillati</taxon>
        <taxon>Actinomycetota</taxon>
        <taxon>Actinomycetes</taxon>
        <taxon>Jatrophihabitantales</taxon>
        <taxon>Jatrophihabitantaceae</taxon>
        <taxon>Jatrophihabitans</taxon>
    </lineage>
</organism>